<gene>
    <name evidence="1" type="ORF">N1032_14565</name>
</gene>
<dbReference type="RefSeq" id="WP_259539875.1">
    <property type="nucleotide sequence ID" value="NZ_JANLCJ010000005.1"/>
</dbReference>
<accession>A0ABT2H4U7</accession>
<dbReference type="Proteomes" id="UP001165586">
    <property type="component" value="Unassembled WGS sequence"/>
</dbReference>
<name>A0ABT2H4U7_9MICO</name>
<keyword evidence="2" id="KW-1185">Reference proteome</keyword>
<dbReference type="EMBL" id="JANLCJ010000005">
    <property type="protein sequence ID" value="MCS5734965.1"/>
    <property type="molecule type" value="Genomic_DNA"/>
</dbReference>
<evidence type="ECO:0000313" key="2">
    <source>
        <dbReference type="Proteomes" id="UP001165586"/>
    </source>
</evidence>
<organism evidence="1 2">
    <name type="scientific">Herbiconiux daphne</name>
    <dbReference type="NCBI Taxonomy" id="2970914"/>
    <lineage>
        <taxon>Bacteria</taxon>
        <taxon>Bacillati</taxon>
        <taxon>Actinomycetota</taxon>
        <taxon>Actinomycetes</taxon>
        <taxon>Micrococcales</taxon>
        <taxon>Microbacteriaceae</taxon>
        <taxon>Herbiconiux</taxon>
    </lineage>
</organism>
<reference evidence="1" key="1">
    <citation type="submission" date="2022-08" db="EMBL/GenBank/DDBJ databases">
        <authorList>
            <person name="Deng Y."/>
            <person name="Han X.-F."/>
            <person name="Zhang Y.-Q."/>
        </authorList>
    </citation>
    <scope>NUCLEOTIDE SEQUENCE</scope>
    <source>
        <strain evidence="1">CPCC 203386</strain>
    </source>
</reference>
<protein>
    <submittedName>
        <fullName evidence="1">Uncharacterized protein</fullName>
    </submittedName>
</protein>
<proteinExistence type="predicted"/>
<evidence type="ECO:0000313" key="1">
    <source>
        <dbReference type="EMBL" id="MCS5734965.1"/>
    </source>
</evidence>
<comment type="caution">
    <text evidence="1">The sequence shown here is derived from an EMBL/GenBank/DDBJ whole genome shotgun (WGS) entry which is preliminary data.</text>
</comment>
<sequence>MPSVDYFLSGDHEAARSLLAEALQSQGFTVTPEATGQWTVARGSQAMTVLFGGLAGSRQRLVYGVRFFDAEGRLVARFARDPGTGLMGGAIGINRANAVFGELDTVVSARLAAAGILTDAVRTA</sequence>